<keyword evidence="6" id="KW-1185">Reference proteome</keyword>
<name>A0ABW3RQ58_9SPHI</name>
<dbReference type="Gene3D" id="1.10.490.10">
    <property type="entry name" value="Globins"/>
    <property type="match status" value="1"/>
</dbReference>
<comment type="caution">
    <text evidence="5">The sequence shown here is derived from an EMBL/GenBank/DDBJ whole genome shotgun (WGS) entry which is preliminary data.</text>
</comment>
<dbReference type="Pfam" id="PF01152">
    <property type="entry name" value="Bac_globin"/>
    <property type="match status" value="1"/>
</dbReference>
<protein>
    <submittedName>
        <fullName evidence="5">Group III truncated hemoglobin</fullName>
    </submittedName>
</protein>
<proteinExistence type="predicted"/>
<dbReference type="EMBL" id="JBHTKY010000021">
    <property type="protein sequence ID" value="MFD1166627.1"/>
    <property type="molecule type" value="Genomic_DNA"/>
</dbReference>
<gene>
    <name evidence="5" type="ORF">ACFQ2C_13515</name>
</gene>
<keyword evidence="2" id="KW-0349">Heme</keyword>
<dbReference type="Proteomes" id="UP001597205">
    <property type="component" value="Unassembled WGS sequence"/>
</dbReference>
<reference evidence="6" key="1">
    <citation type="journal article" date="2019" name="Int. J. Syst. Evol. Microbiol.">
        <title>The Global Catalogue of Microorganisms (GCM) 10K type strain sequencing project: providing services to taxonomists for standard genome sequencing and annotation.</title>
        <authorList>
            <consortium name="The Broad Institute Genomics Platform"/>
            <consortium name="The Broad Institute Genome Sequencing Center for Infectious Disease"/>
            <person name="Wu L."/>
            <person name="Ma J."/>
        </authorList>
    </citation>
    <scope>NUCLEOTIDE SEQUENCE [LARGE SCALE GENOMIC DNA]</scope>
    <source>
        <strain evidence="6">CCUG 52468</strain>
    </source>
</reference>
<evidence type="ECO:0000256" key="3">
    <source>
        <dbReference type="ARBA" id="ARBA00022723"/>
    </source>
</evidence>
<keyword evidence="1" id="KW-0813">Transport</keyword>
<keyword evidence="3" id="KW-0479">Metal-binding</keyword>
<organism evidence="5 6">
    <name type="scientific">Sphingobacterium daejeonense</name>
    <dbReference type="NCBI Taxonomy" id="371142"/>
    <lineage>
        <taxon>Bacteria</taxon>
        <taxon>Pseudomonadati</taxon>
        <taxon>Bacteroidota</taxon>
        <taxon>Sphingobacteriia</taxon>
        <taxon>Sphingobacteriales</taxon>
        <taxon>Sphingobacteriaceae</taxon>
        <taxon>Sphingobacterium</taxon>
    </lineage>
</organism>
<evidence type="ECO:0000256" key="2">
    <source>
        <dbReference type="ARBA" id="ARBA00022617"/>
    </source>
</evidence>
<dbReference type="CDD" id="cd08916">
    <property type="entry name" value="TrHb3_P"/>
    <property type="match status" value="1"/>
</dbReference>
<dbReference type="SUPFAM" id="SSF46458">
    <property type="entry name" value="Globin-like"/>
    <property type="match status" value="1"/>
</dbReference>
<keyword evidence="4" id="KW-0408">Iron</keyword>
<dbReference type="InterPro" id="IPR012292">
    <property type="entry name" value="Globin/Proto"/>
</dbReference>
<evidence type="ECO:0000313" key="5">
    <source>
        <dbReference type="EMBL" id="MFD1166627.1"/>
    </source>
</evidence>
<evidence type="ECO:0000256" key="1">
    <source>
        <dbReference type="ARBA" id="ARBA00022448"/>
    </source>
</evidence>
<dbReference type="InterPro" id="IPR001486">
    <property type="entry name" value="Hemoglobin_trunc"/>
</dbReference>
<dbReference type="RefSeq" id="WP_138091307.1">
    <property type="nucleotide sequence ID" value="NZ_JBHTKY010000021.1"/>
</dbReference>
<sequence length="132" mass="16000">MESKKRDIENIEDIKLIVNNFYDRIREDELLGPIFNGVIQDRWPEHLEKMYRFWQTVLLEQHTYYGSPFPPHAKLPVSKEHFDHWIGLFSETVDHYFQGEKADRAKWQGSRMAEMFQHKIDYYQSNNLKPLI</sequence>
<accession>A0ABW3RQ58</accession>
<evidence type="ECO:0000256" key="4">
    <source>
        <dbReference type="ARBA" id="ARBA00023004"/>
    </source>
</evidence>
<dbReference type="InterPro" id="IPR009050">
    <property type="entry name" value="Globin-like_sf"/>
</dbReference>
<evidence type="ECO:0000313" key="6">
    <source>
        <dbReference type="Proteomes" id="UP001597205"/>
    </source>
</evidence>